<dbReference type="Proteomes" id="UP000019678">
    <property type="component" value="Unassembled WGS sequence"/>
</dbReference>
<evidence type="ECO:0000256" key="7">
    <source>
        <dbReference type="ARBA" id="ARBA00023004"/>
    </source>
</evidence>
<comment type="subcellular location">
    <subcellularLocation>
        <location evidence="12">Cell membrane</location>
        <topology evidence="12">Peripheral membrane protein</topology>
    </subcellularLocation>
</comment>
<dbReference type="Gene3D" id="3.30.70.3270">
    <property type="match status" value="1"/>
</dbReference>
<feature type="binding site" evidence="12">
    <location>
        <position position="109"/>
    </location>
    <ligand>
        <name>[4Fe-4S] cluster</name>
        <dbReference type="ChEBI" id="CHEBI:49883"/>
        <label>1</label>
    </ligand>
</feature>
<comment type="function">
    <text evidence="12">NDH-1 shuttles electrons from NADH, via FMN and iron-sulfur (Fe-S) centers, to quinones in the respiratory chain. The immediate electron acceptor for the enzyme in this species is believed to be ubiquinone. Couples the redox reaction to proton translocation (for every two electrons transferred, four hydrogen ions are translocated across the cytoplasmic membrane), and thus conserves the redox energy in a proton gradient.</text>
</comment>
<dbReference type="STRING" id="1192034.CAP_0607"/>
<comment type="caution">
    <text evidence="15">The sequence shown here is derived from an EMBL/GenBank/DDBJ whole genome shotgun (WGS) entry which is preliminary data.</text>
</comment>
<dbReference type="eggNOG" id="COG1143">
    <property type="taxonomic scope" value="Bacteria"/>
</dbReference>
<keyword evidence="8 12" id="KW-0411">Iron-sulfur</keyword>
<keyword evidence="3 12" id="KW-0874">Quinone</keyword>
<feature type="binding site" evidence="12">
    <location>
        <position position="112"/>
    </location>
    <ligand>
        <name>[4Fe-4S] cluster</name>
        <dbReference type="ChEBI" id="CHEBI:49883"/>
        <label>1</label>
    </ligand>
</feature>
<dbReference type="RefSeq" id="WP_052374478.1">
    <property type="nucleotide sequence ID" value="NZ_ASRX01000011.1"/>
</dbReference>
<feature type="domain" description="4Fe-4S ferredoxin-type" evidence="14">
    <location>
        <begin position="142"/>
        <end position="171"/>
    </location>
</feature>
<evidence type="ECO:0000256" key="10">
    <source>
        <dbReference type="ARBA" id="ARBA00023075"/>
    </source>
</evidence>
<dbReference type="GO" id="GO:0048038">
    <property type="term" value="F:quinone binding"/>
    <property type="evidence" value="ECO:0007669"/>
    <property type="project" value="UniProtKB-KW"/>
</dbReference>
<evidence type="ECO:0000256" key="6">
    <source>
        <dbReference type="ARBA" id="ARBA00022967"/>
    </source>
</evidence>
<dbReference type="InterPro" id="IPR010226">
    <property type="entry name" value="NADH_quinone_OxRdtase_chainI"/>
</dbReference>
<feature type="domain" description="4Fe-4S ferredoxin-type" evidence="14">
    <location>
        <begin position="96"/>
        <end position="126"/>
    </location>
</feature>
<feature type="binding site" evidence="12">
    <location>
        <position position="151"/>
    </location>
    <ligand>
        <name>[4Fe-4S] cluster</name>
        <dbReference type="ChEBI" id="CHEBI:49883"/>
        <label>2</label>
    </ligand>
</feature>
<evidence type="ECO:0000313" key="16">
    <source>
        <dbReference type="Proteomes" id="UP000019678"/>
    </source>
</evidence>
<comment type="subunit">
    <text evidence="12">NDH-1 is composed of 14 different subunits. Subunits NuoA, H, J, K, L, M, N constitute the membrane sector of the complex.</text>
</comment>
<evidence type="ECO:0000256" key="12">
    <source>
        <dbReference type="HAMAP-Rule" id="MF_01351"/>
    </source>
</evidence>
<dbReference type="EMBL" id="ASRX01000011">
    <property type="protein sequence ID" value="EYF07128.1"/>
    <property type="molecule type" value="Genomic_DNA"/>
</dbReference>
<evidence type="ECO:0000256" key="8">
    <source>
        <dbReference type="ARBA" id="ARBA00023014"/>
    </source>
</evidence>
<dbReference type="EC" id="7.1.1.-" evidence="12"/>
<keyword evidence="10 12" id="KW-0830">Ubiquinone</keyword>
<comment type="cofactor">
    <cofactor evidence="12">
        <name>[4Fe-4S] cluster</name>
        <dbReference type="ChEBI" id="CHEBI:49883"/>
    </cofactor>
    <text evidence="12">Binds 2 [4Fe-4S] clusters per subunit.</text>
</comment>
<dbReference type="HAMAP" id="MF_01351">
    <property type="entry name" value="NDH1_NuoI"/>
    <property type="match status" value="1"/>
</dbReference>
<comment type="similarity">
    <text evidence="12">Belongs to the complex I 23 kDa subunit family.</text>
</comment>
<evidence type="ECO:0000256" key="2">
    <source>
        <dbReference type="ARBA" id="ARBA00022485"/>
    </source>
</evidence>
<dbReference type="OrthoDB" id="9808559at2"/>
<evidence type="ECO:0000313" key="15">
    <source>
        <dbReference type="EMBL" id="EYF07128.1"/>
    </source>
</evidence>
<keyword evidence="4 12" id="KW-0479">Metal-binding</keyword>
<keyword evidence="6 12" id="KW-1278">Translocase</keyword>
<evidence type="ECO:0000256" key="13">
    <source>
        <dbReference type="SAM" id="MobiDB-lite"/>
    </source>
</evidence>
<dbReference type="PROSITE" id="PS51379">
    <property type="entry name" value="4FE4S_FER_2"/>
    <property type="match status" value="2"/>
</dbReference>
<dbReference type="Pfam" id="PF00037">
    <property type="entry name" value="Fer4"/>
    <property type="match status" value="1"/>
</dbReference>
<dbReference type="PANTHER" id="PTHR10849">
    <property type="entry name" value="NADH DEHYDROGENASE UBIQUINONE IRON-SULFUR PROTEIN 8, MITOCHONDRIAL"/>
    <property type="match status" value="1"/>
</dbReference>
<reference evidence="15 16" key="1">
    <citation type="submission" date="2013-05" db="EMBL/GenBank/DDBJ databases">
        <title>Genome assembly of Chondromyces apiculatus DSM 436.</title>
        <authorList>
            <person name="Sharma G."/>
            <person name="Khatri I."/>
            <person name="Kaur C."/>
            <person name="Mayilraj S."/>
            <person name="Subramanian S."/>
        </authorList>
    </citation>
    <scope>NUCLEOTIDE SEQUENCE [LARGE SCALE GENOMIC DNA]</scope>
    <source>
        <strain evidence="15 16">DSM 436</strain>
    </source>
</reference>
<dbReference type="PROSITE" id="PS00198">
    <property type="entry name" value="4FE4S_FER_1"/>
    <property type="match status" value="1"/>
</dbReference>
<feature type="binding site" evidence="12">
    <location>
        <position position="157"/>
    </location>
    <ligand>
        <name>[4Fe-4S] cluster</name>
        <dbReference type="ChEBI" id="CHEBI:49883"/>
        <label>2</label>
    </ligand>
</feature>
<evidence type="ECO:0000259" key="14">
    <source>
        <dbReference type="PROSITE" id="PS51379"/>
    </source>
</evidence>
<feature type="binding site" evidence="12">
    <location>
        <position position="161"/>
    </location>
    <ligand>
        <name>[4Fe-4S] cluster</name>
        <dbReference type="ChEBI" id="CHEBI:49883"/>
        <label>1</label>
    </ligand>
</feature>
<dbReference type="PANTHER" id="PTHR10849:SF24">
    <property type="entry name" value="NADH-QUINONE OXIDOREDUCTASE SUBUNIT I 2"/>
    <property type="match status" value="1"/>
</dbReference>
<keyword evidence="16" id="KW-1185">Reference proteome</keyword>
<dbReference type="AlphaFoldDB" id="A0A017TCX2"/>
<sequence length="224" mass="25537">MAKAPAPNPWTKPRGEAIKLKVIPRPQRTAEVQSYVPAFLKGMSITMRHFFKNTKEMVLGQKPDPVLEGLEEGITTINYPEEKRPYPERFRGLHRLTLRQDDSPRCVACLCCSTACPAQCIHIVAAEYPEGDTRRGYERYPSSFVIDELRCIFCGFCVEACPCDAIRMDTGMHATAYDSREQFIYKRELLMSFTGRDGSRETANPRHEPGDETHPGVTREHMEH</sequence>
<evidence type="ECO:0000256" key="1">
    <source>
        <dbReference type="ARBA" id="ARBA00022475"/>
    </source>
</evidence>
<evidence type="ECO:0000256" key="3">
    <source>
        <dbReference type="ARBA" id="ARBA00022719"/>
    </source>
</evidence>
<evidence type="ECO:0000256" key="11">
    <source>
        <dbReference type="ARBA" id="ARBA00023136"/>
    </source>
</evidence>
<feature type="binding site" evidence="12">
    <location>
        <position position="154"/>
    </location>
    <ligand>
        <name>[4Fe-4S] cluster</name>
        <dbReference type="ChEBI" id="CHEBI:49883"/>
        <label>2</label>
    </ligand>
</feature>
<accession>A0A017TCX2</accession>
<feature type="binding site" evidence="12">
    <location>
        <position position="116"/>
    </location>
    <ligand>
        <name>[4Fe-4S] cluster</name>
        <dbReference type="ChEBI" id="CHEBI:49883"/>
        <label>2</label>
    </ligand>
</feature>
<dbReference type="GO" id="GO:0050136">
    <property type="term" value="F:NADH dehydrogenase (quinone) (non-electrogenic) activity"/>
    <property type="evidence" value="ECO:0007669"/>
    <property type="project" value="UniProtKB-UniRule"/>
</dbReference>
<dbReference type="SUPFAM" id="SSF54862">
    <property type="entry name" value="4Fe-4S ferredoxins"/>
    <property type="match status" value="1"/>
</dbReference>
<keyword evidence="9 12" id="KW-0520">NAD</keyword>
<evidence type="ECO:0000256" key="9">
    <source>
        <dbReference type="ARBA" id="ARBA00023027"/>
    </source>
</evidence>
<dbReference type="InterPro" id="IPR017900">
    <property type="entry name" value="4Fe4S_Fe_S_CS"/>
</dbReference>
<dbReference type="GO" id="GO:0051539">
    <property type="term" value="F:4 iron, 4 sulfur cluster binding"/>
    <property type="evidence" value="ECO:0007669"/>
    <property type="project" value="UniProtKB-KW"/>
</dbReference>
<keyword evidence="2 12" id="KW-0004">4Fe-4S</keyword>
<feature type="compositionally biased region" description="Basic and acidic residues" evidence="13">
    <location>
        <begin position="197"/>
        <end position="224"/>
    </location>
</feature>
<feature type="region of interest" description="Disordered" evidence="13">
    <location>
        <begin position="196"/>
        <end position="224"/>
    </location>
</feature>
<gene>
    <name evidence="12" type="primary">nuoI</name>
    <name evidence="15" type="ORF">CAP_0607</name>
</gene>
<name>A0A017TCX2_9BACT</name>
<evidence type="ECO:0000256" key="5">
    <source>
        <dbReference type="ARBA" id="ARBA00022737"/>
    </source>
</evidence>
<feature type="binding site" evidence="12">
    <location>
        <position position="106"/>
    </location>
    <ligand>
        <name>[4Fe-4S] cluster</name>
        <dbReference type="ChEBI" id="CHEBI:49883"/>
        <label>1</label>
    </ligand>
</feature>
<dbReference type="GO" id="GO:0005506">
    <property type="term" value="F:iron ion binding"/>
    <property type="evidence" value="ECO:0007669"/>
    <property type="project" value="UniProtKB-UniRule"/>
</dbReference>
<keyword evidence="1 12" id="KW-1003">Cell membrane</keyword>
<keyword evidence="11 12" id="KW-0472">Membrane</keyword>
<keyword evidence="5" id="KW-0677">Repeat</keyword>
<dbReference type="GO" id="GO:0005886">
    <property type="term" value="C:plasma membrane"/>
    <property type="evidence" value="ECO:0007669"/>
    <property type="project" value="UniProtKB-SubCell"/>
</dbReference>
<comment type="catalytic activity">
    <reaction evidence="12">
        <text>a quinone + NADH + 5 H(+)(in) = a quinol + NAD(+) + 4 H(+)(out)</text>
        <dbReference type="Rhea" id="RHEA:57888"/>
        <dbReference type="ChEBI" id="CHEBI:15378"/>
        <dbReference type="ChEBI" id="CHEBI:24646"/>
        <dbReference type="ChEBI" id="CHEBI:57540"/>
        <dbReference type="ChEBI" id="CHEBI:57945"/>
        <dbReference type="ChEBI" id="CHEBI:132124"/>
    </reaction>
</comment>
<proteinExistence type="inferred from homology"/>
<keyword evidence="7 12" id="KW-0408">Iron</keyword>
<protein>
    <recommendedName>
        <fullName evidence="12">NADH-quinone oxidoreductase subunit I</fullName>
        <ecNumber evidence="12">7.1.1.-</ecNumber>
    </recommendedName>
    <alternativeName>
        <fullName evidence="12">NADH dehydrogenase I subunit I</fullName>
    </alternativeName>
    <alternativeName>
        <fullName evidence="12">NDH-1 subunit I</fullName>
    </alternativeName>
</protein>
<evidence type="ECO:0000256" key="4">
    <source>
        <dbReference type="ARBA" id="ARBA00022723"/>
    </source>
</evidence>
<organism evidence="15 16">
    <name type="scientific">Chondromyces apiculatus DSM 436</name>
    <dbReference type="NCBI Taxonomy" id="1192034"/>
    <lineage>
        <taxon>Bacteria</taxon>
        <taxon>Pseudomonadati</taxon>
        <taxon>Myxococcota</taxon>
        <taxon>Polyangia</taxon>
        <taxon>Polyangiales</taxon>
        <taxon>Polyangiaceae</taxon>
        <taxon>Chondromyces</taxon>
    </lineage>
</organism>
<dbReference type="InterPro" id="IPR017896">
    <property type="entry name" value="4Fe4S_Fe-S-bd"/>
</dbReference>